<dbReference type="AlphaFoldDB" id="A0A7J7Y0F1"/>
<gene>
    <name evidence="2" type="ORF">mMyoMyo1_011459</name>
</gene>
<proteinExistence type="predicted"/>
<dbReference type="Proteomes" id="UP000527355">
    <property type="component" value="Unassembled WGS sequence"/>
</dbReference>
<evidence type="ECO:0000313" key="2">
    <source>
        <dbReference type="EMBL" id="KAF6355284.1"/>
    </source>
</evidence>
<evidence type="ECO:0000256" key="1">
    <source>
        <dbReference type="SAM" id="MobiDB-lite"/>
    </source>
</evidence>
<dbReference type="EMBL" id="JABWUV010000005">
    <property type="protein sequence ID" value="KAF6355284.1"/>
    <property type="molecule type" value="Genomic_DNA"/>
</dbReference>
<organism evidence="2 3">
    <name type="scientific">Myotis myotis</name>
    <name type="common">Greater mouse-eared bat</name>
    <name type="synonym">Vespertilio myotis</name>
    <dbReference type="NCBI Taxonomy" id="51298"/>
    <lineage>
        <taxon>Eukaryota</taxon>
        <taxon>Metazoa</taxon>
        <taxon>Chordata</taxon>
        <taxon>Craniata</taxon>
        <taxon>Vertebrata</taxon>
        <taxon>Euteleostomi</taxon>
        <taxon>Mammalia</taxon>
        <taxon>Eutheria</taxon>
        <taxon>Laurasiatheria</taxon>
        <taxon>Chiroptera</taxon>
        <taxon>Yangochiroptera</taxon>
        <taxon>Vespertilionidae</taxon>
        <taxon>Myotis</taxon>
    </lineage>
</organism>
<sequence>MAPSPLAHPTPTIHYSEEREGGAHDRPFSLVHSCESLPLLHPQPGSPGSWETPAPQSLVLTQQNRAVPALHLLPPLASPEPCKRCHPGHCPQLRVHTQAGEACRPPLPKIQGVESPPAPAFSPSHPLQAPGSPSRQHGLGDQCSLMGLHPLR</sequence>
<protein>
    <submittedName>
        <fullName evidence="2">Uncharacterized protein</fullName>
    </submittedName>
</protein>
<evidence type="ECO:0000313" key="3">
    <source>
        <dbReference type="Proteomes" id="UP000527355"/>
    </source>
</evidence>
<accession>A0A7J7Y0F1</accession>
<name>A0A7J7Y0F1_MYOMY</name>
<feature type="compositionally biased region" description="Basic and acidic residues" evidence="1">
    <location>
        <begin position="15"/>
        <end position="27"/>
    </location>
</feature>
<reference evidence="2 3" key="1">
    <citation type="journal article" date="2020" name="Nature">
        <title>Six reference-quality genomes reveal evolution of bat adaptations.</title>
        <authorList>
            <person name="Jebb D."/>
            <person name="Huang Z."/>
            <person name="Pippel M."/>
            <person name="Hughes G.M."/>
            <person name="Lavrichenko K."/>
            <person name="Devanna P."/>
            <person name="Winkler S."/>
            <person name="Jermiin L.S."/>
            <person name="Skirmuntt E.C."/>
            <person name="Katzourakis A."/>
            <person name="Burkitt-Gray L."/>
            <person name="Ray D.A."/>
            <person name="Sullivan K.A.M."/>
            <person name="Roscito J.G."/>
            <person name="Kirilenko B.M."/>
            <person name="Davalos L.M."/>
            <person name="Corthals A.P."/>
            <person name="Power M.L."/>
            <person name="Jones G."/>
            <person name="Ransome R.D."/>
            <person name="Dechmann D.K.N."/>
            <person name="Locatelli A.G."/>
            <person name="Puechmaille S.J."/>
            <person name="Fedrigo O."/>
            <person name="Jarvis E.D."/>
            <person name="Hiller M."/>
            <person name="Vernes S.C."/>
            <person name="Myers E.W."/>
            <person name="Teeling E.C."/>
        </authorList>
    </citation>
    <scope>NUCLEOTIDE SEQUENCE [LARGE SCALE GENOMIC DNA]</scope>
    <source>
        <strain evidence="2">MMyoMyo1</strain>
        <tissue evidence="2">Flight muscle</tissue>
    </source>
</reference>
<keyword evidence="3" id="KW-1185">Reference proteome</keyword>
<feature type="region of interest" description="Disordered" evidence="1">
    <location>
        <begin position="101"/>
        <end position="152"/>
    </location>
</feature>
<comment type="caution">
    <text evidence="2">The sequence shown here is derived from an EMBL/GenBank/DDBJ whole genome shotgun (WGS) entry which is preliminary data.</text>
</comment>
<feature type="region of interest" description="Disordered" evidence="1">
    <location>
        <begin position="1"/>
        <end position="29"/>
    </location>
</feature>